<evidence type="ECO:0000256" key="5">
    <source>
        <dbReference type="SAM" id="Phobius"/>
    </source>
</evidence>
<feature type="transmembrane region" description="Helical" evidence="5">
    <location>
        <begin position="107"/>
        <end position="131"/>
    </location>
</feature>
<evidence type="ECO:0000256" key="4">
    <source>
        <dbReference type="ARBA" id="ARBA00023136"/>
    </source>
</evidence>
<proteinExistence type="predicted"/>
<dbReference type="EMBL" id="CAJVCH010258756">
    <property type="protein sequence ID" value="CAG7733907.1"/>
    <property type="molecule type" value="Genomic_DNA"/>
</dbReference>
<reference evidence="7" key="1">
    <citation type="submission" date="2021-06" db="EMBL/GenBank/DDBJ databases">
        <authorList>
            <person name="Hodson N. C."/>
            <person name="Mongue J. A."/>
            <person name="Jaron S. K."/>
        </authorList>
    </citation>
    <scope>NUCLEOTIDE SEQUENCE</scope>
</reference>
<feature type="transmembrane region" description="Helical" evidence="5">
    <location>
        <begin position="465"/>
        <end position="483"/>
    </location>
</feature>
<accession>A0A8J2PD50</accession>
<protein>
    <recommendedName>
        <fullName evidence="6">Amino acid transporter transmembrane domain-containing protein</fullName>
    </recommendedName>
</protein>
<dbReference type="InterPro" id="IPR013057">
    <property type="entry name" value="AA_transpt_TM"/>
</dbReference>
<dbReference type="GO" id="GO:0005774">
    <property type="term" value="C:vacuolar membrane"/>
    <property type="evidence" value="ECO:0007669"/>
    <property type="project" value="TreeGrafter"/>
</dbReference>
<feature type="transmembrane region" description="Helical" evidence="5">
    <location>
        <begin position="204"/>
        <end position="225"/>
    </location>
</feature>
<dbReference type="Pfam" id="PF01490">
    <property type="entry name" value="Aa_trans"/>
    <property type="match status" value="1"/>
</dbReference>
<evidence type="ECO:0000313" key="8">
    <source>
        <dbReference type="Proteomes" id="UP000708208"/>
    </source>
</evidence>
<feature type="transmembrane region" description="Helical" evidence="5">
    <location>
        <begin position="317"/>
        <end position="335"/>
    </location>
</feature>
<dbReference type="PANTHER" id="PTHR22950">
    <property type="entry name" value="AMINO ACID TRANSPORTER"/>
    <property type="match status" value="1"/>
</dbReference>
<comment type="caution">
    <text evidence="7">The sequence shown here is derived from an EMBL/GenBank/DDBJ whole genome shotgun (WGS) entry which is preliminary data.</text>
</comment>
<feature type="transmembrane region" description="Helical" evidence="5">
    <location>
        <begin position="172"/>
        <end position="192"/>
    </location>
</feature>
<evidence type="ECO:0000256" key="3">
    <source>
        <dbReference type="ARBA" id="ARBA00022989"/>
    </source>
</evidence>
<feature type="transmembrane region" description="Helical" evidence="5">
    <location>
        <begin position="421"/>
        <end position="444"/>
    </location>
</feature>
<keyword evidence="3 5" id="KW-1133">Transmembrane helix</keyword>
<feature type="domain" description="Amino acid transporter transmembrane" evidence="6">
    <location>
        <begin position="79"/>
        <end position="482"/>
    </location>
</feature>
<dbReference type="PANTHER" id="PTHR22950:SF349">
    <property type="entry name" value="AMINO ACID TRANSPORTER TRANSMEMBRANE DOMAIN-CONTAINING PROTEIN"/>
    <property type="match status" value="1"/>
</dbReference>
<feature type="transmembrane region" description="Helical" evidence="5">
    <location>
        <begin position="397"/>
        <end position="415"/>
    </location>
</feature>
<feature type="transmembrane region" description="Helical" evidence="5">
    <location>
        <begin position="355"/>
        <end position="377"/>
    </location>
</feature>
<feature type="transmembrane region" description="Helical" evidence="5">
    <location>
        <begin position="276"/>
        <end position="296"/>
    </location>
</feature>
<dbReference type="GO" id="GO:0015179">
    <property type="term" value="F:L-amino acid transmembrane transporter activity"/>
    <property type="evidence" value="ECO:0007669"/>
    <property type="project" value="TreeGrafter"/>
</dbReference>
<name>A0A8J2PD50_9HEXA</name>
<gene>
    <name evidence="7" type="ORF">AFUS01_LOCUS22324</name>
</gene>
<keyword evidence="4 5" id="KW-0472">Membrane</keyword>
<organism evidence="7 8">
    <name type="scientific">Allacma fusca</name>
    <dbReference type="NCBI Taxonomy" id="39272"/>
    <lineage>
        <taxon>Eukaryota</taxon>
        <taxon>Metazoa</taxon>
        <taxon>Ecdysozoa</taxon>
        <taxon>Arthropoda</taxon>
        <taxon>Hexapoda</taxon>
        <taxon>Collembola</taxon>
        <taxon>Symphypleona</taxon>
        <taxon>Sminthuridae</taxon>
        <taxon>Allacma</taxon>
    </lineage>
</organism>
<sequence>MSDKEKNGYGSTGRFAHPLHSLSILEDRLSKHIPYHKFFDCSADEEVLYEFKKSNVNKLPQNGNHRKNSEDQIETHHYTSNWETIIHLIKGNIGTGILAMPTSFKNAGLIVGSIGTFLVGIFCVYTMHMLVGVSTELSKRSHSPPLSFCDVAENSFKVGPPQFQKYAALARIATNVFLYLTQIGICCIYIVFVADNIHEVLQSYFGVQQSARVCMLYILIPLLALSWVRDLKNLAPLMMVADVVTALGLGIVLLFITSDLPPITERQIFFASWHQLPLFFSTTIFAFEGIAVVLPLQNSMKNPKDFGGWNGVLNKSMAIVLVSYFLIGFFGYWQYGNGVKGSVTLNLALGTSNMWAESVRVMMALAIFLSYALQFYVPIELTRSTIKRYAPAGRLNIVAELAYRTALVLITFMLAEMVPDLGMFISLIGSLTSTTLSFILPPIFSILTNWTTGYGVYRWCLWKDLLIIAFGISVGFAGTYISSESISQA</sequence>
<feature type="transmembrane region" description="Helical" evidence="5">
    <location>
        <begin position="237"/>
        <end position="256"/>
    </location>
</feature>
<comment type="subcellular location">
    <subcellularLocation>
        <location evidence="1">Membrane</location>
        <topology evidence="1">Multi-pass membrane protein</topology>
    </subcellularLocation>
</comment>
<evidence type="ECO:0000256" key="1">
    <source>
        <dbReference type="ARBA" id="ARBA00004141"/>
    </source>
</evidence>
<evidence type="ECO:0000259" key="6">
    <source>
        <dbReference type="Pfam" id="PF01490"/>
    </source>
</evidence>
<evidence type="ECO:0000256" key="2">
    <source>
        <dbReference type="ARBA" id="ARBA00022692"/>
    </source>
</evidence>
<dbReference type="OrthoDB" id="1684102at2759"/>
<dbReference type="Proteomes" id="UP000708208">
    <property type="component" value="Unassembled WGS sequence"/>
</dbReference>
<keyword evidence="8" id="KW-1185">Reference proteome</keyword>
<keyword evidence="2 5" id="KW-0812">Transmembrane</keyword>
<dbReference type="AlphaFoldDB" id="A0A8J2PD50"/>
<evidence type="ECO:0000313" key="7">
    <source>
        <dbReference type="EMBL" id="CAG7733907.1"/>
    </source>
</evidence>